<name>A0A2T4LQJ5_9STAP</name>
<proteinExistence type="predicted"/>
<dbReference type="AlphaFoldDB" id="A0A2T4LQJ5"/>
<accession>A0A2T4LQJ5</accession>
<evidence type="ECO:0000256" key="1">
    <source>
        <dbReference type="SAM" id="Phobius"/>
    </source>
</evidence>
<evidence type="ECO:0000313" key="3">
    <source>
        <dbReference type="Proteomes" id="UP000241208"/>
    </source>
</evidence>
<comment type="caution">
    <text evidence="2">The sequence shown here is derived from an EMBL/GenBank/DDBJ whole genome shotgun (WGS) entry which is preliminary data.</text>
</comment>
<dbReference type="Proteomes" id="UP000241208">
    <property type="component" value="Unassembled WGS sequence"/>
</dbReference>
<protein>
    <submittedName>
        <fullName evidence="2">Uncharacterized protein</fullName>
    </submittedName>
</protein>
<dbReference type="RefSeq" id="WP_107383839.1">
    <property type="nucleotide sequence ID" value="NZ_JABXWZ010000004.1"/>
</dbReference>
<gene>
    <name evidence="2" type="ORF">BUY34_10410</name>
</gene>
<evidence type="ECO:0000313" key="2">
    <source>
        <dbReference type="EMBL" id="PTF65608.1"/>
    </source>
</evidence>
<organism evidence="2 3">
    <name type="scientific">Staphylococcus cohnii</name>
    <dbReference type="NCBI Taxonomy" id="29382"/>
    <lineage>
        <taxon>Bacteria</taxon>
        <taxon>Bacillati</taxon>
        <taxon>Bacillota</taxon>
        <taxon>Bacilli</taxon>
        <taxon>Bacillales</taxon>
        <taxon>Staphylococcaceae</taxon>
        <taxon>Staphylococcus</taxon>
        <taxon>Staphylococcus cohnii species complex</taxon>
    </lineage>
</organism>
<dbReference type="STRING" id="29382.BZ166_03910"/>
<keyword evidence="1" id="KW-1133">Transmembrane helix</keyword>
<feature type="transmembrane region" description="Helical" evidence="1">
    <location>
        <begin position="73"/>
        <end position="90"/>
    </location>
</feature>
<feature type="transmembrane region" description="Helical" evidence="1">
    <location>
        <begin position="46"/>
        <end position="66"/>
    </location>
</feature>
<keyword evidence="1" id="KW-0812">Transmembrane</keyword>
<dbReference type="EMBL" id="PYZR01000135">
    <property type="protein sequence ID" value="PTF65608.1"/>
    <property type="molecule type" value="Genomic_DNA"/>
</dbReference>
<reference evidence="2 3" key="1">
    <citation type="journal article" date="2016" name="Front. Microbiol.">
        <title>Comprehensive Phylogenetic Analysis of Bovine Non-aureus Staphylococci Species Based on Whole-Genome Sequencing.</title>
        <authorList>
            <person name="Naushad S."/>
            <person name="Barkema H.W."/>
            <person name="Luby C."/>
            <person name="Condas L.A."/>
            <person name="Nobrega D.B."/>
            <person name="Carson D.A."/>
            <person name="De Buck J."/>
        </authorList>
    </citation>
    <scope>NUCLEOTIDE SEQUENCE [LARGE SCALE GENOMIC DNA]</scope>
    <source>
        <strain evidence="2 3">SNUC 3829</strain>
    </source>
</reference>
<keyword evidence="1" id="KW-0472">Membrane</keyword>
<feature type="transmembrane region" description="Helical" evidence="1">
    <location>
        <begin position="20"/>
        <end position="40"/>
    </location>
</feature>
<sequence>MNHENNKKKYQKIEVIANTLGIAALILVFASLILALIFEWKFLDYVVNGSGVLIILSLIIGAIPHVMEKNIKIILFDILFIVIIAIIFYNL</sequence>